<dbReference type="Pfam" id="PF12915">
    <property type="entry name" value="DUF3833"/>
    <property type="match status" value="1"/>
</dbReference>
<dbReference type="EMBL" id="JAESVB010000004">
    <property type="protein sequence ID" value="MCB8875796.1"/>
    <property type="molecule type" value="Genomic_DNA"/>
</dbReference>
<reference evidence="2" key="1">
    <citation type="journal article" date="2021" name="Microorganisms">
        <title>Acidisoma silvae sp. nov. and Acidisomacellulosilytica sp. nov., Two Acidophilic Bacteria Isolated from Decaying Wood, Hydrolyzing Cellulose and Producing Poly-3-hydroxybutyrate.</title>
        <authorList>
            <person name="Mieszkin S."/>
            <person name="Pouder E."/>
            <person name="Uroz S."/>
            <person name="Simon-Colin C."/>
            <person name="Alain K."/>
        </authorList>
    </citation>
    <scope>NUCLEOTIDE SEQUENCE</scope>
    <source>
        <strain evidence="2">HW T2.11</strain>
    </source>
</reference>
<proteinExistence type="predicted"/>
<accession>A0A963YRY4</accession>
<dbReference type="PROSITE" id="PS51257">
    <property type="entry name" value="PROKAR_LIPOPROTEIN"/>
    <property type="match status" value="1"/>
</dbReference>
<sequence length="175" mass="19713">MRVLAILSIGALAALSACARQPVTAFSGRAPTFKVEDFYNGHSRGYGFFFDRNGNVVKQFTADENGMWDGTTLRLHEHYLFSDGKTQDRDWTFQRDASGTWIGHTPDVVGVTRGQTAGNAYRMHYVFNLASSGSNHTLTFDDWQWMVAPKIMMNRAWGTKLGFEFGEIEATFIHD</sequence>
<keyword evidence="1" id="KW-0732">Signal</keyword>
<reference evidence="2" key="2">
    <citation type="submission" date="2021-01" db="EMBL/GenBank/DDBJ databases">
        <authorList>
            <person name="Mieszkin S."/>
            <person name="Pouder E."/>
            <person name="Alain K."/>
        </authorList>
    </citation>
    <scope>NUCLEOTIDE SEQUENCE</scope>
    <source>
        <strain evidence="2">HW T2.11</strain>
    </source>
</reference>
<dbReference type="AlphaFoldDB" id="A0A963YRY4"/>
<organism evidence="2 3">
    <name type="scientific">Acidisoma silvae</name>
    <dbReference type="NCBI Taxonomy" id="2802396"/>
    <lineage>
        <taxon>Bacteria</taxon>
        <taxon>Pseudomonadati</taxon>
        <taxon>Pseudomonadota</taxon>
        <taxon>Alphaproteobacteria</taxon>
        <taxon>Acetobacterales</taxon>
        <taxon>Acidocellaceae</taxon>
        <taxon>Acidisoma</taxon>
    </lineage>
</organism>
<dbReference type="RefSeq" id="WP_227321452.1">
    <property type="nucleotide sequence ID" value="NZ_JAESVB010000004.1"/>
</dbReference>
<feature type="signal peptide" evidence="1">
    <location>
        <begin position="1"/>
        <end position="19"/>
    </location>
</feature>
<comment type="caution">
    <text evidence="2">The sequence shown here is derived from an EMBL/GenBank/DDBJ whole genome shotgun (WGS) entry which is preliminary data.</text>
</comment>
<feature type="chain" id="PRO_5036847614" evidence="1">
    <location>
        <begin position="20"/>
        <end position="175"/>
    </location>
</feature>
<keyword evidence="3" id="KW-1185">Reference proteome</keyword>
<protein>
    <submittedName>
        <fullName evidence="2">DUF3833 family protein</fullName>
    </submittedName>
</protein>
<name>A0A963YRY4_9PROT</name>
<dbReference type="InterPro" id="IPR024409">
    <property type="entry name" value="DUF3833"/>
</dbReference>
<evidence type="ECO:0000313" key="2">
    <source>
        <dbReference type="EMBL" id="MCB8875796.1"/>
    </source>
</evidence>
<evidence type="ECO:0000313" key="3">
    <source>
        <dbReference type="Proteomes" id="UP000708298"/>
    </source>
</evidence>
<evidence type="ECO:0000256" key="1">
    <source>
        <dbReference type="SAM" id="SignalP"/>
    </source>
</evidence>
<gene>
    <name evidence="2" type="ORF">ASILVAE211_11425</name>
</gene>
<dbReference type="Proteomes" id="UP000708298">
    <property type="component" value="Unassembled WGS sequence"/>
</dbReference>